<dbReference type="EMBL" id="JAHSPG010000016">
    <property type="protein sequence ID" value="MBV4359915.1"/>
    <property type="molecule type" value="Genomic_DNA"/>
</dbReference>
<proteinExistence type="predicted"/>
<dbReference type="RefSeq" id="WP_217794173.1">
    <property type="nucleotide sequence ID" value="NZ_JAHSPG010000016.1"/>
</dbReference>
<organism evidence="1 2">
    <name type="scientific">Pinibacter aurantiacus</name>
    <dbReference type="NCBI Taxonomy" id="2851599"/>
    <lineage>
        <taxon>Bacteria</taxon>
        <taxon>Pseudomonadati</taxon>
        <taxon>Bacteroidota</taxon>
        <taxon>Chitinophagia</taxon>
        <taxon>Chitinophagales</taxon>
        <taxon>Chitinophagaceae</taxon>
        <taxon>Pinibacter</taxon>
    </lineage>
</organism>
<evidence type="ECO:0000313" key="1">
    <source>
        <dbReference type="EMBL" id="MBV4359915.1"/>
    </source>
</evidence>
<protein>
    <submittedName>
        <fullName evidence="1">Uncharacterized protein</fullName>
    </submittedName>
</protein>
<reference evidence="1" key="1">
    <citation type="submission" date="2021-06" db="EMBL/GenBank/DDBJ databases">
        <authorList>
            <person name="Huq M.A."/>
        </authorList>
    </citation>
    <scope>NUCLEOTIDE SEQUENCE</scope>
    <source>
        <strain evidence="1">MAH-26</strain>
    </source>
</reference>
<dbReference type="Proteomes" id="UP000812270">
    <property type="component" value="Unassembled WGS sequence"/>
</dbReference>
<dbReference type="AlphaFoldDB" id="A0A9E2SFC2"/>
<gene>
    <name evidence="1" type="ORF">KTO63_22310</name>
</gene>
<keyword evidence="2" id="KW-1185">Reference proteome</keyword>
<sequence>MKRLLCIVLFAGGIFHHNLKAQTELSGNASVLTCHLKENHLYQQEKDRIYLLIEKQVHHLRGEIQNWKGDASMKLITKSGSGEAFIRPNAALAASLSFLYRFGKFDAAVVGLSKKEILQSEIIPMLRYMVRTHKVGDVKTDDGKAWGDAWQSALWAAMMGDAAWFVWDELPADIQTGARNVVAHEADRIANGRPPHQLKLDSKSEENAWNSLAISSALLLMPNDARYSKWEKALQNWAMSSYQRPADSTSTAIVDQMPVSAQFNGANIYDEFTLENHDIVHPDYMAAWIQNAENDVYYLLSGRKPFQAFLYNLPQIYNNQKRLFLPDGGYCYPNGQDWALFRNADWMPAHATAVARFNDPEAVYFLRAGLETAEKMQQRNQDGAIYAPGENYFASAQGHLSYWLAQAWLELQFAQKELQPVSQKTGVNYFPDGKILVNRTKNAFHSVSWGEKIMIQLMALAKDHIVSPDQRNGIGYITIDNKVQPVKLKSVKVKETKNSFVIDMVIEHGKYIQSVISCESNKNGQLIISEKLTALQDCVTDSVETLSFGILNNVNWVHEKGSRTLKLEQQEFNVKAASGQAYRAVAKSIKVDGLNFDLGTPGNVTYKAASKLKDSRYTDMLVLNVIQDKHEWKQGNVLSQNKVSITVR</sequence>
<accession>A0A9E2SFC2</accession>
<comment type="caution">
    <text evidence="1">The sequence shown here is derived from an EMBL/GenBank/DDBJ whole genome shotgun (WGS) entry which is preliminary data.</text>
</comment>
<name>A0A9E2SFC2_9BACT</name>
<evidence type="ECO:0000313" key="2">
    <source>
        <dbReference type="Proteomes" id="UP000812270"/>
    </source>
</evidence>